<evidence type="ECO:0000256" key="10">
    <source>
        <dbReference type="ARBA" id="ARBA00023201"/>
    </source>
</evidence>
<dbReference type="EMBL" id="QDEB01031807">
    <property type="protein sequence ID" value="RZC39717.1"/>
    <property type="molecule type" value="Genomic_DNA"/>
</dbReference>
<keyword evidence="7" id="KW-0915">Sodium</keyword>
<keyword evidence="15" id="KW-1185">Reference proteome</keyword>
<protein>
    <submittedName>
        <fullName evidence="14">ASC domain containing protein</fullName>
    </submittedName>
</protein>
<dbReference type="Proteomes" id="UP000292052">
    <property type="component" value="Unassembled WGS sequence"/>
</dbReference>
<evidence type="ECO:0000256" key="8">
    <source>
        <dbReference type="ARBA" id="ARBA00023065"/>
    </source>
</evidence>
<dbReference type="InterPro" id="IPR001873">
    <property type="entry name" value="ENaC"/>
</dbReference>
<evidence type="ECO:0000256" key="4">
    <source>
        <dbReference type="ARBA" id="ARBA00022461"/>
    </source>
</evidence>
<evidence type="ECO:0000313" key="15">
    <source>
        <dbReference type="Proteomes" id="UP000292052"/>
    </source>
</evidence>
<accession>A0A482W4W3</accession>
<feature type="transmembrane region" description="Helical" evidence="13">
    <location>
        <begin position="88"/>
        <end position="106"/>
    </location>
</feature>
<sequence length="953" mass="110943">MEDNYVNTGERSHPESPSKYVLQTPKLPTIKPSEDEVILYIPDNPEFHQAKSNFRKNISDYFTEYSFNTAIHGLKYLGERGRSATEKVWWLLVFFICIYKCVSLILPTIKKWKENPVFVSASQTPLPVWEVPFPAVTFCPENKIKRSKFNIPRYIENIMSGTSKNFTMDESLFYIQYDRQKGAIHEHYTPIGPLELFTRRSCSSQENFKLVSRQWLFQNIDRRMACPGDQTHLILDFTPIKPILNACAVKAKVLKFYCIILLKFQDLQRDTSKHRIDLTLSRSNRKGEFLKKEYSKFNLSKSRNALPPCGCLPACTSVIYNAEIHQSYDTDLEFFTYMRMFFKDTKIIANERNELFGEADFRANCGGLLGFRKNVCNYFTEYTNNTSIHGFKYMGERRRPVVERLWWLTIFCISLYVCIHLIINIWIKWDKFPVLISFAQSPTQIWQVPFPAVTICPENQLRQTKYNFTEYYYRIKTNRSELTSEELRRFYNLSIICDNDIFDEEKKTTDYETIKYLMSLASPLEETVLFCKLSEKNGTCKESFTPIMTNHGLCFTFNMLDKNELFTNVTFIDGDYLVQQPTSEGWTFDGDYFKTTAALDTYPKRALAKGMHSGLMIDLQSIKEDIDYVCNTVIPQGFKILLHHPAEFPLVESVQIRAPFNEEMQIVIKPDMITTSASLEHHHPNIRKCFFSYERPLKFFRIYTEYNCQIECTANYTLAKCGKHLTGVSIYFKHSEFIATERKELFGLTEFWANCGGLLGLFTGFSFMSVMEIIYFLSIRLICNIVFPVAFSKCDCLSSRNSIKYNAETSILNYSAELSEFKLQENHTSGYTLMTMEFTAVQRREIFSSTDFYANCDGLLGLFIGFSWFLMRMKSWIGANGKGYMPHHTYCQQEQISGWDADDGYIETNQSETFPKRVVFASSRNSVEFMVLKYPGEKCNQSREKGIQCNATK</sequence>
<evidence type="ECO:0000256" key="9">
    <source>
        <dbReference type="ARBA" id="ARBA00023136"/>
    </source>
</evidence>
<feature type="transmembrane region" description="Helical" evidence="13">
    <location>
        <begin position="852"/>
        <end position="871"/>
    </location>
</feature>
<keyword evidence="3 12" id="KW-0813">Transport</keyword>
<organism evidence="14 15">
    <name type="scientific">Asbolus verrucosus</name>
    <name type="common">Desert ironclad beetle</name>
    <dbReference type="NCBI Taxonomy" id="1661398"/>
    <lineage>
        <taxon>Eukaryota</taxon>
        <taxon>Metazoa</taxon>
        <taxon>Ecdysozoa</taxon>
        <taxon>Arthropoda</taxon>
        <taxon>Hexapoda</taxon>
        <taxon>Insecta</taxon>
        <taxon>Pterygota</taxon>
        <taxon>Neoptera</taxon>
        <taxon>Endopterygota</taxon>
        <taxon>Coleoptera</taxon>
        <taxon>Polyphaga</taxon>
        <taxon>Cucujiformia</taxon>
        <taxon>Tenebrionidae</taxon>
        <taxon>Pimeliinae</taxon>
        <taxon>Asbolus</taxon>
    </lineage>
</organism>
<dbReference type="GO" id="GO:0005886">
    <property type="term" value="C:plasma membrane"/>
    <property type="evidence" value="ECO:0007669"/>
    <property type="project" value="TreeGrafter"/>
</dbReference>
<evidence type="ECO:0000256" key="13">
    <source>
        <dbReference type="SAM" id="Phobius"/>
    </source>
</evidence>
<keyword evidence="8 12" id="KW-0406">Ion transport</keyword>
<evidence type="ECO:0000256" key="3">
    <source>
        <dbReference type="ARBA" id="ARBA00022448"/>
    </source>
</evidence>
<evidence type="ECO:0000256" key="12">
    <source>
        <dbReference type="RuleBase" id="RU000679"/>
    </source>
</evidence>
<keyword evidence="4 12" id="KW-0894">Sodium channel</keyword>
<proteinExistence type="inferred from homology"/>
<keyword evidence="11 12" id="KW-0407">Ion channel</keyword>
<evidence type="ECO:0000256" key="6">
    <source>
        <dbReference type="ARBA" id="ARBA00022989"/>
    </source>
</evidence>
<keyword evidence="9 13" id="KW-0472">Membrane</keyword>
<keyword evidence="6 13" id="KW-1133">Transmembrane helix</keyword>
<comment type="subcellular location">
    <subcellularLocation>
        <location evidence="1">Membrane</location>
        <topology evidence="1">Multi-pass membrane protein</topology>
    </subcellularLocation>
</comment>
<dbReference type="PANTHER" id="PTHR11690:SF288">
    <property type="entry name" value="AMILORIDE-SENSITIVE NA+ CHANNEL-RELATED"/>
    <property type="match status" value="1"/>
</dbReference>
<dbReference type="OrthoDB" id="6021021at2759"/>
<comment type="similarity">
    <text evidence="2 12">Belongs to the amiloride-sensitive sodium channel (TC 1.A.6) family.</text>
</comment>
<comment type="caution">
    <text evidence="14">The sequence shown here is derived from an EMBL/GenBank/DDBJ whole genome shotgun (WGS) entry which is preliminary data.</text>
</comment>
<evidence type="ECO:0000256" key="2">
    <source>
        <dbReference type="ARBA" id="ARBA00007193"/>
    </source>
</evidence>
<keyword evidence="5 12" id="KW-0812">Transmembrane</keyword>
<feature type="transmembrane region" description="Helical" evidence="13">
    <location>
        <begin position="405"/>
        <end position="427"/>
    </location>
</feature>
<dbReference type="AlphaFoldDB" id="A0A482W4W3"/>
<keyword evidence="10 12" id="KW-0739">Sodium transport</keyword>
<evidence type="ECO:0000313" key="14">
    <source>
        <dbReference type="EMBL" id="RZC39717.1"/>
    </source>
</evidence>
<evidence type="ECO:0000256" key="11">
    <source>
        <dbReference type="ARBA" id="ARBA00023303"/>
    </source>
</evidence>
<name>A0A482W4W3_ASBVE</name>
<dbReference type="Gene3D" id="2.60.470.10">
    <property type="entry name" value="Acid-sensing ion channels like domains"/>
    <property type="match status" value="1"/>
</dbReference>
<evidence type="ECO:0000256" key="5">
    <source>
        <dbReference type="ARBA" id="ARBA00022692"/>
    </source>
</evidence>
<dbReference type="GO" id="GO:0015280">
    <property type="term" value="F:ligand-gated sodium channel activity"/>
    <property type="evidence" value="ECO:0007669"/>
    <property type="project" value="TreeGrafter"/>
</dbReference>
<reference evidence="14 15" key="1">
    <citation type="submission" date="2017-03" db="EMBL/GenBank/DDBJ databases">
        <title>Genome of the blue death feigning beetle - Asbolus verrucosus.</title>
        <authorList>
            <person name="Rider S.D."/>
        </authorList>
    </citation>
    <scope>NUCLEOTIDE SEQUENCE [LARGE SCALE GENOMIC DNA]</scope>
    <source>
        <strain evidence="14">Butters</strain>
        <tissue evidence="14">Head and leg muscle</tissue>
    </source>
</reference>
<dbReference type="PANTHER" id="PTHR11690">
    <property type="entry name" value="AMILORIDE-SENSITIVE SODIUM CHANNEL-RELATED"/>
    <property type="match status" value="1"/>
</dbReference>
<evidence type="ECO:0000256" key="7">
    <source>
        <dbReference type="ARBA" id="ARBA00023053"/>
    </source>
</evidence>
<evidence type="ECO:0000256" key="1">
    <source>
        <dbReference type="ARBA" id="ARBA00004141"/>
    </source>
</evidence>
<dbReference type="Pfam" id="PF00858">
    <property type="entry name" value="ASC"/>
    <property type="match status" value="5"/>
</dbReference>
<gene>
    <name evidence="14" type="ORF">BDFB_007868</name>
</gene>